<protein>
    <recommendedName>
        <fullName evidence="5">Dipeptidyl-peptidase V</fullName>
    </recommendedName>
</protein>
<dbReference type="Pfam" id="PF00326">
    <property type="entry name" value="Peptidase_S9"/>
    <property type="match status" value="1"/>
</dbReference>
<evidence type="ECO:0000256" key="4">
    <source>
        <dbReference type="ARBA" id="ARBA00022801"/>
    </source>
</evidence>
<keyword evidence="2" id="KW-0645">Protease</keyword>
<keyword evidence="11" id="KW-1185">Reference proteome</keyword>
<dbReference type="GeneID" id="28726478"/>
<dbReference type="Gene3D" id="3.40.50.1820">
    <property type="entry name" value="alpha/beta hydrolase"/>
    <property type="match status" value="1"/>
</dbReference>
<evidence type="ECO:0000313" key="10">
    <source>
        <dbReference type="EMBL" id="KOS13329.1"/>
    </source>
</evidence>
<dbReference type="InterPro" id="IPR001375">
    <property type="entry name" value="Peptidase_S9_cat"/>
</dbReference>
<dbReference type="InterPro" id="IPR011042">
    <property type="entry name" value="6-blade_b-propeller_TolB-like"/>
</dbReference>
<dbReference type="PANTHER" id="PTHR42776">
    <property type="entry name" value="SERINE PEPTIDASE S9 FAMILY MEMBER"/>
    <property type="match status" value="1"/>
</dbReference>
<dbReference type="RefSeq" id="XP_017990961.1">
    <property type="nucleotide sequence ID" value="XM_018134603.1"/>
</dbReference>
<evidence type="ECO:0000313" key="11">
    <source>
        <dbReference type="Proteomes" id="UP000037751"/>
    </source>
</evidence>
<name>A0A0N0RS32_9BASI</name>
<evidence type="ECO:0000256" key="1">
    <source>
        <dbReference type="ARBA" id="ARBA00010040"/>
    </source>
</evidence>
<comment type="caution">
    <text evidence="10">The sequence shown here is derived from an EMBL/GenBank/DDBJ whole genome shotgun (WGS) entry which is preliminary data.</text>
</comment>
<dbReference type="SUPFAM" id="SSF53474">
    <property type="entry name" value="alpha/beta-Hydrolases"/>
    <property type="match status" value="1"/>
</dbReference>
<evidence type="ECO:0000256" key="7">
    <source>
        <dbReference type="ARBA" id="ARBA00048461"/>
    </source>
</evidence>
<dbReference type="Proteomes" id="UP000037751">
    <property type="component" value="Unassembled WGS sequence"/>
</dbReference>
<comment type="similarity">
    <text evidence="1">Belongs to the peptidase S9C family.</text>
</comment>
<proteinExistence type="inferred from homology"/>
<evidence type="ECO:0000256" key="5">
    <source>
        <dbReference type="ARBA" id="ARBA00032829"/>
    </source>
</evidence>
<dbReference type="OrthoDB" id="416344at2759"/>
<feature type="chain" id="PRO_5005857615" description="Dipeptidyl-peptidase V" evidence="8">
    <location>
        <begin position="22"/>
        <end position="721"/>
    </location>
</feature>
<reference evidence="10 11" key="1">
    <citation type="submission" date="2015-07" db="EMBL/GenBank/DDBJ databases">
        <title>Draft Genome Sequence of Malassezia furfur CBS1878 and Malassezia pachydermatis CBS1879.</title>
        <authorList>
            <person name="Triana S."/>
            <person name="Ohm R."/>
            <person name="Gonzalez A."/>
            <person name="DeCock H."/>
            <person name="Restrepo S."/>
            <person name="Celis A."/>
        </authorList>
    </citation>
    <scope>NUCLEOTIDE SEQUENCE [LARGE SCALE GENOMIC DNA]</scope>
    <source>
        <strain evidence="10 11">CBS 1879</strain>
    </source>
</reference>
<evidence type="ECO:0000259" key="9">
    <source>
        <dbReference type="Pfam" id="PF00326"/>
    </source>
</evidence>
<evidence type="ECO:0000256" key="2">
    <source>
        <dbReference type="ARBA" id="ARBA00022670"/>
    </source>
</evidence>
<dbReference type="VEuPathDB" id="FungiDB:Malapachy_0070"/>
<keyword evidence="3 8" id="KW-0732">Signal</keyword>
<gene>
    <name evidence="10" type="ORF">Malapachy_0070</name>
</gene>
<feature type="signal peptide" evidence="8">
    <location>
        <begin position="1"/>
        <end position="21"/>
    </location>
</feature>
<dbReference type="GO" id="GO:0004252">
    <property type="term" value="F:serine-type endopeptidase activity"/>
    <property type="evidence" value="ECO:0007669"/>
    <property type="project" value="TreeGrafter"/>
</dbReference>
<sequence length="721" mass="80876">MFVRWHLPVIGAVCLAAQAIASHVLTPELLMEAPRPASVVANEAGTAAVIGVSTFSSQTGDESKALYHIPLTQARAWDEAPNVRVLTNDTTEAAFVDDDTLLYVKDNQVCQRSLHATLKGTACHAVAELPTSIKYLKVARTSKNKATLVFAATVYDDGDLYAVAKHDRSKESERWKHAKVYDTMFARHWDQWMDPRRRSQLFALDVHRDPTTAAWHAKGSIRNLMRGTKLETPVGPLGEATDFSVSSNWVAFVAKDLHVPPAWHTKQQVFLVPIDGSKAPRQISSNNRHGWTGIPAISPNEDMVVFLQQDKDGFESDLKVLQTYSLHDGTLRTFHRDWDMSPTALTFSADGAWLYAVVTEDEQRPIYRMPVDGAHLGPRTALVTHGSVSNVVPLKHDRMVYTRSTLHHPNDVYLLHVDEDEERALRLTNFFRWSKAHRDIDLGPKPERFTYAGSNDVPMHGWILKPPSFTKAKELGEKLPLAVLIHGGPESDWNDGWSIRWNPATFAAAGFVVVTLDPSGSTGFGQALTDRILEHWGDRPLDDVMKGVHYVLDTKSYIDRDRVVAAGASFGGYMVNMLQGHNDEKLFKALVTHDGAFNTMAMAYSTDELYFAESEFGGVPWERPELLDKFSPHQFVHKWNTPHLIVHGGHDFRLSPAEGVSAFHALQRRGVPSRLLFFPEESHWVQETVNAVQWHHEVLGWLQQWSAPSDERTAPVPLVFQ</sequence>
<dbReference type="STRING" id="77020.A0A0N0RS32"/>
<comment type="catalytic activity">
    <reaction evidence="7">
        <text>a monoacylglycerol + H2O = glycerol + a fatty acid + H(+)</text>
        <dbReference type="Rhea" id="RHEA:15245"/>
        <dbReference type="ChEBI" id="CHEBI:15377"/>
        <dbReference type="ChEBI" id="CHEBI:15378"/>
        <dbReference type="ChEBI" id="CHEBI:17408"/>
        <dbReference type="ChEBI" id="CHEBI:17754"/>
        <dbReference type="ChEBI" id="CHEBI:28868"/>
    </reaction>
</comment>
<organism evidence="10 11">
    <name type="scientific">Malassezia pachydermatis</name>
    <dbReference type="NCBI Taxonomy" id="77020"/>
    <lineage>
        <taxon>Eukaryota</taxon>
        <taxon>Fungi</taxon>
        <taxon>Dikarya</taxon>
        <taxon>Basidiomycota</taxon>
        <taxon>Ustilaginomycotina</taxon>
        <taxon>Malasseziomycetes</taxon>
        <taxon>Malasseziales</taxon>
        <taxon>Malasseziaceae</taxon>
        <taxon>Malassezia</taxon>
    </lineage>
</organism>
<feature type="domain" description="Peptidase S9 prolyl oligopeptidase catalytic" evidence="9">
    <location>
        <begin position="497"/>
        <end position="706"/>
    </location>
</feature>
<dbReference type="SUPFAM" id="SSF82171">
    <property type="entry name" value="DPP6 N-terminal domain-like"/>
    <property type="match status" value="1"/>
</dbReference>
<dbReference type="AlphaFoldDB" id="A0A0N0RS32"/>
<dbReference type="FunFam" id="3.40.50.1820:FF:000028">
    <property type="entry name" value="S9 family peptidase"/>
    <property type="match status" value="1"/>
</dbReference>
<keyword evidence="4 10" id="KW-0378">Hydrolase</keyword>
<evidence type="ECO:0000256" key="6">
    <source>
        <dbReference type="ARBA" id="ARBA00047591"/>
    </source>
</evidence>
<evidence type="ECO:0000256" key="8">
    <source>
        <dbReference type="SAM" id="SignalP"/>
    </source>
</evidence>
<dbReference type="InterPro" id="IPR029058">
    <property type="entry name" value="AB_hydrolase_fold"/>
</dbReference>
<dbReference type="Gene3D" id="2.120.10.30">
    <property type="entry name" value="TolB, C-terminal domain"/>
    <property type="match status" value="1"/>
</dbReference>
<dbReference type="GO" id="GO:0006508">
    <property type="term" value="P:proteolysis"/>
    <property type="evidence" value="ECO:0007669"/>
    <property type="project" value="UniProtKB-KW"/>
</dbReference>
<comment type="catalytic activity">
    <reaction evidence="6">
        <text>a diacylglycerol + H2O = a monoacylglycerol + a fatty acid + H(+)</text>
        <dbReference type="Rhea" id="RHEA:32731"/>
        <dbReference type="ChEBI" id="CHEBI:15377"/>
        <dbReference type="ChEBI" id="CHEBI:15378"/>
        <dbReference type="ChEBI" id="CHEBI:17408"/>
        <dbReference type="ChEBI" id="CHEBI:18035"/>
        <dbReference type="ChEBI" id="CHEBI:28868"/>
    </reaction>
</comment>
<evidence type="ECO:0000256" key="3">
    <source>
        <dbReference type="ARBA" id="ARBA00022729"/>
    </source>
</evidence>
<dbReference type="EMBL" id="LGAV01000006">
    <property type="protein sequence ID" value="KOS13329.1"/>
    <property type="molecule type" value="Genomic_DNA"/>
</dbReference>
<dbReference type="PANTHER" id="PTHR42776:SF13">
    <property type="entry name" value="DIPEPTIDYL-PEPTIDASE 5"/>
    <property type="match status" value="1"/>
</dbReference>
<accession>A0A0N0RS32</accession>